<evidence type="ECO:0000313" key="3">
    <source>
        <dbReference type="Proteomes" id="UP000410492"/>
    </source>
</evidence>
<dbReference type="Proteomes" id="UP000410492">
    <property type="component" value="Unassembled WGS sequence"/>
</dbReference>
<sequence length="123" mass="13228">MENLPSTSRDGKNVGELDEAQISPISSRGGTPVPARLSREDNRIETLTEEVNQLKTLLRQQSAMLQLLTETHSAALVHDSPASTGIRSEENRSVLAGQSPFNSIKPMGGKGLSAVQLPNNNHT</sequence>
<protein>
    <submittedName>
        <fullName evidence="2">Uncharacterized protein</fullName>
    </submittedName>
</protein>
<feature type="region of interest" description="Disordered" evidence="1">
    <location>
        <begin position="1"/>
        <end position="40"/>
    </location>
</feature>
<keyword evidence="3" id="KW-1185">Reference proteome</keyword>
<reference evidence="2 3" key="1">
    <citation type="submission" date="2019-01" db="EMBL/GenBank/DDBJ databases">
        <authorList>
            <person name="Sayadi A."/>
        </authorList>
    </citation>
    <scope>NUCLEOTIDE SEQUENCE [LARGE SCALE GENOMIC DNA]</scope>
</reference>
<feature type="non-terminal residue" evidence="2">
    <location>
        <position position="123"/>
    </location>
</feature>
<evidence type="ECO:0000313" key="2">
    <source>
        <dbReference type="EMBL" id="VEN56392.1"/>
    </source>
</evidence>
<gene>
    <name evidence="2" type="ORF">CALMAC_LOCUS15298</name>
</gene>
<dbReference type="EMBL" id="CAACVG010010692">
    <property type="protein sequence ID" value="VEN56392.1"/>
    <property type="molecule type" value="Genomic_DNA"/>
</dbReference>
<accession>A0A653D878</accession>
<feature type="region of interest" description="Disordered" evidence="1">
    <location>
        <begin position="98"/>
        <end position="123"/>
    </location>
</feature>
<proteinExistence type="predicted"/>
<organism evidence="2 3">
    <name type="scientific">Callosobruchus maculatus</name>
    <name type="common">Southern cowpea weevil</name>
    <name type="synonym">Pulse bruchid</name>
    <dbReference type="NCBI Taxonomy" id="64391"/>
    <lineage>
        <taxon>Eukaryota</taxon>
        <taxon>Metazoa</taxon>
        <taxon>Ecdysozoa</taxon>
        <taxon>Arthropoda</taxon>
        <taxon>Hexapoda</taxon>
        <taxon>Insecta</taxon>
        <taxon>Pterygota</taxon>
        <taxon>Neoptera</taxon>
        <taxon>Endopterygota</taxon>
        <taxon>Coleoptera</taxon>
        <taxon>Polyphaga</taxon>
        <taxon>Cucujiformia</taxon>
        <taxon>Chrysomeloidea</taxon>
        <taxon>Chrysomelidae</taxon>
        <taxon>Bruchinae</taxon>
        <taxon>Bruchini</taxon>
        <taxon>Callosobruchus</taxon>
    </lineage>
</organism>
<dbReference type="AlphaFoldDB" id="A0A653D878"/>
<name>A0A653D878_CALMS</name>
<evidence type="ECO:0000256" key="1">
    <source>
        <dbReference type="SAM" id="MobiDB-lite"/>
    </source>
</evidence>